<dbReference type="Proteomes" id="UP000550736">
    <property type="component" value="Unassembled WGS sequence"/>
</dbReference>
<evidence type="ECO:0000313" key="10">
    <source>
        <dbReference type="EMBL" id="NMK54491.1"/>
    </source>
</evidence>
<dbReference type="Gene3D" id="3.30.70.560">
    <property type="entry name" value="7,8-Dihydro-6-hydroxymethylpterin-pyrophosphokinase HPPK"/>
    <property type="match status" value="1"/>
</dbReference>
<evidence type="ECO:0000256" key="5">
    <source>
        <dbReference type="ARBA" id="ARBA00022741"/>
    </source>
</evidence>
<evidence type="ECO:0000313" key="13">
    <source>
        <dbReference type="Proteomes" id="UP000291949"/>
    </source>
</evidence>
<evidence type="ECO:0000256" key="2">
    <source>
        <dbReference type="ARBA" id="ARBA00005051"/>
    </source>
</evidence>
<keyword evidence="14" id="KW-1185">Reference proteome</keyword>
<feature type="domain" description="7,8-dihydro-6-hydroxymethylpterin-pyrophosphokinase" evidence="9">
    <location>
        <begin position="88"/>
        <end position="99"/>
    </location>
</feature>
<sequence length="159" mass="18277">MVKAFLGLGSNIGERETQLKEAIRILNRFDNIKVTQISDIYETEPVGYTNQPNFLNLCVEIDTTLDPQSLLSCCLKTEQQLHRVRVKRWGPRTLDVDILLYEDQIIEEDNLSVPHPRMNERSFVLIPLNDIASNQIEPRTHLTIGNLVTADDTVKKYNK</sequence>
<dbReference type="EMBL" id="SCHC01000006">
    <property type="protein sequence ID" value="TBW75427.1"/>
    <property type="molecule type" value="Genomic_DNA"/>
</dbReference>
<name>A0A0U1E7P5_STACP</name>
<comment type="pathway">
    <text evidence="2">Cofactor biosynthesis; tetrahydrofolate biosynthesis; 2-amino-4-hydroxy-6-hydroxymethyl-7,8-dihydropteridine diphosphate from 7,8-dihydroneopterin triphosphate: step 4/4.</text>
</comment>
<evidence type="ECO:0000313" key="14">
    <source>
        <dbReference type="Proteomes" id="UP000538955"/>
    </source>
</evidence>
<dbReference type="EC" id="2.7.6.3" evidence="3"/>
<keyword evidence="5" id="KW-0547">Nucleotide-binding</keyword>
<comment type="caution">
    <text evidence="12">The sequence shown here is derived from an EMBL/GenBank/DDBJ whole genome shotgun (WGS) entry which is preliminary data.</text>
</comment>
<evidence type="ECO:0000256" key="1">
    <source>
        <dbReference type="ARBA" id="ARBA00000198"/>
    </source>
</evidence>
<dbReference type="PANTHER" id="PTHR43071:SF1">
    <property type="entry name" value="2-AMINO-4-HYDROXY-6-HYDROXYMETHYLDIHYDROPTERIDINE PYROPHOSPHOKINASE"/>
    <property type="match status" value="1"/>
</dbReference>
<dbReference type="PROSITE" id="PS00794">
    <property type="entry name" value="HPPK"/>
    <property type="match status" value="1"/>
</dbReference>
<dbReference type="RefSeq" id="WP_002436837.1">
    <property type="nucleotide sequence ID" value="NZ_AP014956.1"/>
</dbReference>
<reference evidence="14 15" key="2">
    <citation type="submission" date="2020-04" db="EMBL/GenBank/DDBJ databases">
        <title>The Epidemiology and Molecular Characteristics of Linezolid-Resistant Staphylococcus capitis in Huashan Hospital, Shanghai.</title>
        <authorList>
            <person name="Ding L."/>
            <person name="Li P."/>
            <person name="Yang Y."/>
            <person name="Lin D."/>
            <person name="Xu X."/>
        </authorList>
    </citation>
    <scope>NUCLEOTIDE SEQUENCE [LARGE SCALE GENOMIC DNA]</scope>
    <source>
        <strain evidence="11 15">12-86</strain>
        <strain evidence="10 14">17-84</strain>
    </source>
</reference>
<keyword evidence="8" id="KW-0289">Folate biosynthesis</keyword>
<dbReference type="EMBL" id="JABBMI010000059">
    <property type="protein sequence ID" value="NMK54491.1"/>
    <property type="molecule type" value="Genomic_DNA"/>
</dbReference>
<dbReference type="PANTHER" id="PTHR43071">
    <property type="entry name" value="2-AMINO-4-HYDROXY-6-HYDROXYMETHYLDIHYDROPTERIDINE PYROPHOSPHOKINASE"/>
    <property type="match status" value="1"/>
</dbReference>
<dbReference type="Proteomes" id="UP000538955">
    <property type="component" value="Unassembled WGS sequence"/>
</dbReference>
<dbReference type="AlphaFoldDB" id="A0A0U1E7P5"/>
<dbReference type="GO" id="GO:0003848">
    <property type="term" value="F:2-amino-4-hydroxy-6-hydroxymethyldihydropteridine diphosphokinase activity"/>
    <property type="evidence" value="ECO:0007669"/>
    <property type="project" value="UniProtKB-EC"/>
</dbReference>
<evidence type="ECO:0000313" key="12">
    <source>
        <dbReference type="EMBL" id="TBW75427.1"/>
    </source>
</evidence>
<gene>
    <name evidence="12" type="primary">folK</name>
    <name evidence="12" type="ORF">EQ811_11640</name>
    <name evidence="11" type="ORF">HHM13_04380</name>
    <name evidence="10" type="ORF">HHM24_06970</name>
</gene>
<dbReference type="GO" id="GO:0046654">
    <property type="term" value="P:tetrahydrofolate biosynthetic process"/>
    <property type="evidence" value="ECO:0007669"/>
    <property type="project" value="UniProtKB-UniPathway"/>
</dbReference>
<dbReference type="SUPFAM" id="SSF55083">
    <property type="entry name" value="6-hydroxymethyl-7,8-dihydropterin pyrophosphokinase, HPPK"/>
    <property type="match status" value="1"/>
</dbReference>
<dbReference type="Pfam" id="PF01288">
    <property type="entry name" value="HPPK"/>
    <property type="match status" value="1"/>
</dbReference>
<dbReference type="GO" id="GO:0005524">
    <property type="term" value="F:ATP binding"/>
    <property type="evidence" value="ECO:0007669"/>
    <property type="project" value="UniProtKB-KW"/>
</dbReference>
<evidence type="ECO:0000256" key="7">
    <source>
        <dbReference type="ARBA" id="ARBA00022840"/>
    </source>
</evidence>
<dbReference type="GO" id="GO:0046656">
    <property type="term" value="P:folic acid biosynthetic process"/>
    <property type="evidence" value="ECO:0007669"/>
    <property type="project" value="UniProtKB-KW"/>
</dbReference>
<organism evidence="12 13">
    <name type="scientific">Staphylococcus capitis</name>
    <dbReference type="NCBI Taxonomy" id="29388"/>
    <lineage>
        <taxon>Bacteria</taxon>
        <taxon>Bacillati</taxon>
        <taxon>Bacillota</taxon>
        <taxon>Bacilli</taxon>
        <taxon>Bacillales</taxon>
        <taxon>Staphylococcaceae</taxon>
        <taxon>Staphylococcus</taxon>
    </lineage>
</organism>
<comment type="catalytic activity">
    <reaction evidence="1">
        <text>6-hydroxymethyl-7,8-dihydropterin + ATP = (7,8-dihydropterin-6-yl)methyl diphosphate + AMP + H(+)</text>
        <dbReference type="Rhea" id="RHEA:11412"/>
        <dbReference type="ChEBI" id="CHEBI:15378"/>
        <dbReference type="ChEBI" id="CHEBI:30616"/>
        <dbReference type="ChEBI" id="CHEBI:44841"/>
        <dbReference type="ChEBI" id="CHEBI:72950"/>
        <dbReference type="ChEBI" id="CHEBI:456215"/>
        <dbReference type="EC" id="2.7.6.3"/>
    </reaction>
</comment>
<dbReference type="Proteomes" id="UP000291949">
    <property type="component" value="Unassembled WGS sequence"/>
</dbReference>
<evidence type="ECO:0000313" key="15">
    <source>
        <dbReference type="Proteomes" id="UP000550736"/>
    </source>
</evidence>
<keyword evidence="4 12" id="KW-0808">Transferase</keyword>
<dbReference type="CDD" id="cd00483">
    <property type="entry name" value="HPPK"/>
    <property type="match status" value="1"/>
</dbReference>
<dbReference type="GeneID" id="93670466"/>
<evidence type="ECO:0000259" key="9">
    <source>
        <dbReference type="PROSITE" id="PS00794"/>
    </source>
</evidence>
<dbReference type="EMBL" id="JABBLX010000009">
    <property type="protein sequence ID" value="NMK97330.1"/>
    <property type="molecule type" value="Genomic_DNA"/>
</dbReference>
<keyword evidence="7" id="KW-0067">ATP-binding</keyword>
<evidence type="ECO:0000256" key="4">
    <source>
        <dbReference type="ARBA" id="ARBA00022679"/>
    </source>
</evidence>
<keyword evidence="6 12" id="KW-0418">Kinase</keyword>
<dbReference type="InterPro" id="IPR000550">
    <property type="entry name" value="Hppk"/>
</dbReference>
<evidence type="ECO:0000313" key="11">
    <source>
        <dbReference type="EMBL" id="NMK97330.1"/>
    </source>
</evidence>
<evidence type="ECO:0000256" key="3">
    <source>
        <dbReference type="ARBA" id="ARBA00013253"/>
    </source>
</evidence>
<dbReference type="GO" id="GO:0016301">
    <property type="term" value="F:kinase activity"/>
    <property type="evidence" value="ECO:0007669"/>
    <property type="project" value="UniProtKB-KW"/>
</dbReference>
<protein>
    <recommendedName>
        <fullName evidence="3">2-amino-4-hydroxy-6-hydroxymethyldihydropteridine diphosphokinase</fullName>
        <ecNumber evidence="3">2.7.6.3</ecNumber>
    </recommendedName>
</protein>
<evidence type="ECO:0000256" key="6">
    <source>
        <dbReference type="ARBA" id="ARBA00022777"/>
    </source>
</evidence>
<evidence type="ECO:0000256" key="8">
    <source>
        <dbReference type="ARBA" id="ARBA00022909"/>
    </source>
</evidence>
<dbReference type="eggNOG" id="COG0801">
    <property type="taxonomic scope" value="Bacteria"/>
</dbReference>
<dbReference type="NCBIfam" id="TIGR01498">
    <property type="entry name" value="folK"/>
    <property type="match status" value="1"/>
</dbReference>
<accession>A0A0U1E7P5</accession>
<proteinExistence type="predicted"/>
<dbReference type="InterPro" id="IPR035907">
    <property type="entry name" value="Hppk_sf"/>
</dbReference>
<dbReference type="UniPathway" id="UPA00077">
    <property type="reaction ID" value="UER00155"/>
</dbReference>
<reference evidence="12 13" key="1">
    <citation type="journal article" date="2019" name="Sci. Transl. Med.">
        <title>Quorum sensing between bacterial species on the skin protects against epidermal injury in atopic dermatitis.</title>
        <authorList>
            <person name="Williams M.R."/>
        </authorList>
    </citation>
    <scope>NUCLEOTIDE SEQUENCE [LARGE SCALE GENOMIC DNA]</scope>
    <source>
        <strain evidence="12 13">H8</strain>
    </source>
</reference>